<dbReference type="Pfam" id="PF08309">
    <property type="entry name" value="LVIVD"/>
    <property type="match status" value="4"/>
</dbReference>
<reference evidence="2 3" key="1">
    <citation type="submission" date="2023-11" db="EMBL/GenBank/DDBJ databases">
        <title>MicrobeMod: A computational toolkit for identifying prokaryotic methylation and restriction-modification with nanopore sequencing.</title>
        <authorList>
            <person name="Crits-Christoph A."/>
            <person name="Kang S.C."/>
            <person name="Lee H."/>
            <person name="Ostrov N."/>
        </authorList>
    </citation>
    <scope>NUCLEOTIDE SEQUENCE [LARGE SCALE GENOMIC DNA]</scope>
    <source>
        <strain evidence="2 3">DSMZ 16071</strain>
    </source>
</reference>
<dbReference type="NCBIfam" id="NF012211">
    <property type="entry name" value="tand_rpt_95"/>
    <property type="match status" value="2"/>
</dbReference>
<feature type="signal peptide" evidence="1">
    <location>
        <begin position="1"/>
        <end position="21"/>
    </location>
</feature>
<dbReference type="InterPro" id="IPR013211">
    <property type="entry name" value="LVIVD"/>
</dbReference>
<protein>
    <submittedName>
        <fullName evidence="2">Ig-like domain-containing protein</fullName>
    </submittedName>
</protein>
<accession>A0ABZ0X1H6</accession>
<dbReference type="CDD" id="cd11304">
    <property type="entry name" value="Cadherin_repeat"/>
    <property type="match status" value="1"/>
</dbReference>
<sequence>MKKVIPFLASALAFLSQHAISQESVLVDTGETYGHGPYYGVESYGSASYVNDGSQEFKVFDVSDASNITLSGTVDVGCTVDDLDLDGSTLVAKCPFEIHFYDLTDNLGPELVGSYDSTGYAVNSVELSGDRLYIGGGNSDIAIFNATDLANIQEINTQNFTSISTWELKKFGNYLYTVTDFDKVKIFDISNEQNIVLASEILAEATLFKDALIIDTTLYVAATEGLVVYDVANMASPSYVKTINAGSMFDTIDMLTSLHSIGNVLYTGKSNGRIFQFDITTRQAPVYLTQNRFSTGNTYKITDNGTNLNFAFGVDGLVTASIEVSTKLDHYAQSILPYNLSMSNGTVLVSDQTGLFHIIDISDANTFSPRSREPYTSNTYDGEIDGNIAWLGTGSYLETRDLSADAWTLIDIQQPDSFSNITFLSKDDNVLYLGTNRGMVSMYDITSNIPTLISSVNFPANPETGGNHFITDIVPYGDYLLVSSTESELLVADFSNLESPAVIDIPKMSEATSANLFVSGNMLLSTGYWGAYLIDISDITNPVYNNSQLSELGLISAGIKLNDSQVLLSSSEGLITVDITDPDNISIVSKLTNTPEFSKLATDGNFLVASIQFASELKLYKFNKAPMTSNYQFNVNEDLSLVEVVNSTDPDGDEVTYSIVQQALNGNVNITTSGQFTYQPTNNFNGQDSFIFKAEDTYGNSSEGTVTITVDAVNDAPTATNVSLTTTVDSSVTSSFNASDVDGDELTYENTNPSNGSLNVSGSSFTYTPAAGFSGQDSFQYTVTDSAGVSVTATVTITVNQASSGGGGGSSDLWLLALLLLGSSFRRQFK</sequence>
<dbReference type="SUPFAM" id="SSF49313">
    <property type="entry name" value="Cadherin-like"/>
    <property type="match status" value="1"/>
</dbReference>
<feature type="chain" id="PRO_5045308871" evidence="1">
    <location>
        <begin position="22"/>
        <end position="830"/>
    </location>
</feature>
<name>A0ABZ0X1H6_9GAMM</name>
<keyword evidence="3" id="KW-1185">Reference proteome</keyword>
<proteinExistence type="predicted"/>
<dbReference type="Pfam" id="PF17963">
    <property type="entry name" value="Big_9"/>
    <property type="match status" value="2"/>
</dbReference>
<evidence type="ECO:0000313" key="2">
    <source>
        <dbReference type="EMBL" id="WQG84162.1"/>
    </source>
</evidence>
<gene>
    <name evidence="2" type="ORF">SR900_06700</name>
</gene>
<dbReference type="SUPFAM" id="SSF69322">
    <property type="entry name" value="Tricorn protease domain 2"/>
    <property type="match status" value="1"/>
</dbReference>
<dbReference type="EMBL" id="CP140158">
    <property type="protein sequence ID" value="WQG84162.1"/>
    <property type="molecule type" value="Genomic_DNA"/>
</dbReference>
<dbReference type="InterPro" id="IPR036322">
    <property type="entry name" value="WD40_repeat_dom_sf"/>
</dbReference>
<dbReference type="Gene3D" id="2.60.40.3440">
    <property type="match status" value="2"/>
</dbReference>
<evidence type="ECO:0000256" key="1">
    <source>
        <dbReference type="SAM" id="SignalP"/>
    </source>
</evidence>
<evidence type="ECO:0000313" key="3">
    <source>
        <dbReference type="Proteomes" id="UP001324185"/>
    </source>
</evidence>
<dbReference type="Gene3D" id="2.130.10.10">
    <property type="entry name" value="YVTN repeat-like/Quinoprotein amine dehydrogenase"/>
    <property type="match status" value="1"/>
</dbReference>
<dbReference type="Proteomes" id="UP001324185">
    <property type="component" value="Chromosome"/>
</dbReference>
<organism evidence="2 3">
    <name type="scientific">Kangiella aquimarina</name>
    <dbReference type="NCBI Taxonomy" id="261965"/>
    <lineage>
        <taxon>Bacteria</taxon>
        <taxon>Pseudomonadati</taxon>
        <taxon>Pseudomonadota</taxon>
        <taxon>Gammaproteobacteria</taxon>
        <taxon>Kangiellales</taxon>
        <taxon>Kangiellaceae</taxon>
        <taxon>Kangiella</taxon>
    </lineage>
</organism>
<keyword evidence="1" id="KW-0732">Signal</keyword>
<dbReference type="RefSeq" id="WP_018624619.1">
    <property type="nucleotide sequence ID" value="NZ_CP140158.1"/>
</dbReference>
<dbReference type="SUPFAM" id="SSF50978">
    <property type="entry name" value="WD40 repeat-like"/>
    <property type="match status" value="1"/>
</dbReference>
<dbReference type="InterPro" id="IPR015919">
    <property type="entry name" value="Cadherin-like_sf"/>
</dbReference>
<dbReference type="InterPro" id="IPR015943">
    <property type="entry name" value="WD40/YVTN_repeat-like_dom_sf"/>
</dbReference>